<dbReference type="InterPro" id="IPR024370">
    <property type="entry name" value="PBP_domain"/>
</dbReference>
<dbReference type="Proteomes" id="UP000244152">
    <property type="component" value="Unassembled WGS sequence"/>
</dbReference>
<reference evidence="2 3" key="1">
    <citation type="submission" date="2018-04" db="EMBL/GenBank/DDBJ databases">
        <title>Active sludge and wastewater microbial communities from Klosterneuburg, Austria.</title>
        <authorList>
            <person name="Wagner M."/>
        </authorList>
    </citation>
    <scope>NUCLEOTIDE SEQUENCE [LARGE SCALE GENOMIC DNA]</scope>
    <source>
        <strain evidence="2 3">Nl12</strain>
    </source>
</reference>
<dbReference type="AlphaFoldDB" id="A0A2T5I8X0"/>
<gene>
    <name evidence="2" type="ORF">C8R21_11718</name>
</gene>
<dbReference type="Gene3D" id="3.40.190.10">
    <property type="entry name" value="Periplasmic binding protein-like II"/>
    <property type="match status" value="1"/>
</dbReference>
<feature type="domain" description="PBP" evidence="1">
    <location>
        <begin position="27"/>
        <end position="125"/>
    </location>
</feature>
<evidence type="ECO:0000313" key="3">
    <source>
        <dbReference type="Proteomes" id="UP000244152"/>
    </source>
</evidence>
<protein>
    <recommendedName>
        <fullName evidence="1">PBP domain-containing protein</fullName>
    </recommendedName>
</protein>
<organism evidence="2 3">
    <name type="scientific">Nitrosospira multiformis</name>
    <dbReference type="NCBI Taxonomy" id="1231"/>
    <lineage>
        <taxon>Bacteria</taxon>
        <taxon>Pseudomonadati</taxon>
        <taxon>Pseudomonadota</taxon>
        <taxon>Betaproteobacteria</taxon>
        <taxon>Nitrosomonadales</taxon>
        <taxon>Nitrosomonadaceae</taxon>
        <taxon>Nitrosospira</taxon>
    </lineage>
</organism>
<evidence type="ECO:0000313" key="2">
    <source>
        <dbReference type="EMBL" id="PTQ80276.1"/>
    </source>
</evidence>
<accession>A0A2T5I8X0</accession>
<dbReference type="SUPFAM" id="SSF53850">
    <property type="entry name" value="Periplasmic binding protein-like II"/>
    <property type="match status" value="1"/>
</dbReference>
<evidence type="ECO:0000259" key="1">
    <source>
        <dbReference type="Pfam" id="PF12849"/>
    </source>
</evidence>
<proteinExistence type="predicted"/>
<sequence>MCLLLGLLYMTGSARAVEPYEIVANSGLNEKTLSKNALRAIFGMRLHTWPDGTPIHVFVLPDEAPLHIAFSKEKLNVFPYQLRAAWDRLVFSGTGQAPETVASPEEMLAKVGSTPGAIGYLTRSRMDSTVNVLQVK</sequence>
<comment type="caution">
    <text evidence="2">The sequence shown here is derived from an EMBL/GenBank/DDBJ whole genome shotgun (WGS) entry which is preliminary data.</text>
</comment>
<dbReference type="EMBL" id="QAOK01000017">
    <property type="protein sequence ID" value="PTQ80276.1"/>
    <property type="molecule type" value="Genomic_DNA"/>
</dbReference>
<dbReference type="Pfam" id="PF12849">
    <property type="entry name" value="PBP_like_2"/>
    <property type="match status" value="1"/>
</dbReference>
<name>A0A2T5I8X0_9PROT</name>